<feature type="compositionally biased region" description="Pro residues" evidence="1">
    <location>
        <begin position="158"/>
        <end position="171"/>
    </location>
</feature>
<accession>A0A9P5U2X7</accession>
<comment type="caution">
    <text evidence="2">The sequence shown here is derived from an EMBL/GenBank/DDBJ whole genome shotgun (WGS) entry which is preliminary data.</text>
</comment>
<organism evidence="2 3">
    <name type="scientific">Rhodocollybia butyracea</name>
    <dbReference type="NCBI Taxonomy" id="206335"/>
    <lineage>
        <taxon>Eukaryota</taxon>
        <taxon>Fungi</taxon>
        <taxon>Dikarya</taxon>
        <taxon>Basidiomycota</taxon>
        <taxon>Agaricomycotina</taxon>
        <taxon>Agaricomycetes</taxon>
        <taxon>Agaricomycetidae</taxon>
        <taxon>Agaricales</taxon>
        <taxon>Marasmiineae</taxon>
        <taxon>Omphalotaceae</taxon>
        <taxon>Rhodocollybia</taxon>
    </lineage>
</organism>
<feature type="region of interest" description="Disordered" evidence="1">
    <location>
        <begin position="152"/>
        <end position="172"/>
    </location>
</feature>
<gene>
    <name evidence="2" type="ORF">BDP27DRAFT_1426308</name>
</gene>
<evidence type="ECO:0000313" key="2">
    <source>
        <dbReference type="EMBL" id="KAF9064007.1"/>
    </source>
</evidence>
<dbReference type="AlphaFoldDB" id="A0A9P5U2X7"/>
<evidence type="ECO:0000313" key="3">
    <source>
        <dbReference type="Proteomes" id="UP000772434"/>
    </source>
</evidence>
<reference evidence="2" key="1">
    <citation type="submission" date="2020-11" db="EMBL/GenBank/DDBJ databases">
        <authorList>
            <consortium name="DOE Joint Genome Institute"/>
            <person name="Ahrendt S."/>
            <person name="Riley R."/>
            <person name="Andreopoulos W."/>
            <person name="Labutti K."/>
            <person name="Pangilinan J."/>
            <person name="Ruiz-Duenas F.J."/>
            <person name="Barrasa J.M."/>
            <person name="Sanchez-Garcia M."/>
            <person name="Camarero S."/>
            <person name="Miyauchi S."/>
            <person name="Serrano A."/>
            <person name="Linde D."/>
            <person name="Babiker R."/>
            <person name="Drula E."/>
            <person name="Ayuso-Fernandez I."/>
            <person name="Pacheco R."/>
            <person name="Padilla G."/>
            <person name="Ferreira P."/>
            <person name="Barriuso J."/>
            <person name="Kellner H."/>
            <person name="Castanera R."/>
            <person name="Alfaro M."/>
            <person name="Ramirez L."/>
            <person name="Pisabarro A.G."/>
            <person name="Kuo A."/>
            <person name="Tritt A."/>
            <person name="Lipzen A."/>
            <person name="He G."/>
            <person name="Yan M."/>
            <person name="Ng V."/>
            <person name="Cullen D."/>
            <person name="Martin F."/>
            <person name="Rosso M.-N."/>
            <person name="Henrissat B."/>
            <person name="Hibbett D."/>
            <person name="Martinez A.T."/>
            <person name="Grigoriev I.V."/>
        </authorList>
    </citation>
    <scope>NUCLEOTIDE SEQUENCE</scope>
    <source>
        <strain evidence="2">AH 40177</strain>
    </source>
</reference>
<keyword evidence="3" id="KW-1185">Reference proteome</keyword>
<protein>
    <submittedName>
        <fullName evidence="2">Uncharacterized protein</fullName>
    </submittedName>
</protein>
<proteinExistence type="predicted"/>
<dbReference type="EMBL" id="JADNRY010000133">
    <property type="protein sequence ID" value="KAF9064007.1"/>
    <property type="molecule type" value="Genomic_DNA"/>
</dbReference>
<dbReference type="Proteomes" id="UP000772434">
    <property type="component" value="Unassembled WGS sequence"/>
</dbReference>
<name>A0A9P5U2X7_9AGAR</name>
<evidence type="ECO:0000256" key="1">
    <source>
        <dbReference type="SAM" id="MobiDB-lite"/>
    </source>
</evidence>
<sequence length="236" mass="25527">MHHVQELGLTIRGFGASNDLHMQVVDDNADARHHVVCPFLPQLGRAPLLLLPIPSRSPPASPSSKHHPHLCLAPLLNVNTPPILRAIAHALYTLKAWLDWAWVLSKEAACLGRAEFAVAHCAGVYGSLVQAGLSTSTPVVLVLGAPGTSFPPATGSCTPPPPPSRSPPPTPSSKHLCLAPLCNVSSRHDPPLIFRTVAYALWTLKAWLDWAWGMGIEERGKLGRWGCRIRSFICLR</sequence>